<evidence type="ECO:0000313" key="1">
    <source>
        <dbReference type="EMBL" id="MFB2717925.1"/>
    </source>
</evidence>
<accession>A0ABV4WCK2</accession>
<dbReference type="RefSeq" id="WP_374816266.1">
    <property type="nucleotide sequence ID" value="NZ_JBHFLD010000068.1"/>
</dbReference>
<evidence type="ECO:0000313" key="2">
    <source>
        <dbReference type="Proteomes" id="UP001576762"/>
    </source>
</evidence>
<reference evidence="1 2" key="1">
    <citation type="submission" date="2024-09" db="EMBL/GenBank/DDBJ databases">
        <title>Draft genome sequences of 6 high pH adapted Marinobacter shengliensis sp. isolated from Mariana forearc serpentinite mud volcanoes.</title>
        <authorList>
            <person name="Elkassas S."/>
            <person name="Serres M."/>
            <person name="Michael N."/>
            <person name="Amina P."/>
            <person name="Teodora Z."/>
            <person name="Julie H."/>
        </authorList>
    </citation>
    <scope>NUCLEOTIDE SEQUENCE [LARGE SCALE GENOMIC DNA]</scope>
    <source>
        <strain evidence="1 2">EB4</strain>
    </source>
</reference>
<evidence type="ECO:0008006" key="3">
    <source>
        <dbReference type="Google" id="ProtNLM"/>
    </source>
</evidence>
<proteinExistence type="predicted"/>
<sequence>MSTIYDKEELSGDDVQSEVFRRMEKYERKSFLECFSIYLGTAQILEFALKRLLEERFDVPEEDTEKLTLGQARVRLENVGLRSDYTELLKQVVKDRNNAAHQLLANQALIGSLGVEFSERMQFKELKHFIFGLERAVFLFDCFQHNNAWVVNA</sequence>
<dbReference type="Proteomes" id="UP001576762">
    <property type="component" value="Unassembled WGS sequence"/>
</dbReference>
<keyword evidence="2" id="KW-1185">Reference proteome</keyword>
<name>A0ABV4WCK2_9GAMM</name>
<organism evidence="1 2">
    <name type="scientific">Marinobacter shengliensis</name>
    <dbReference type="NCBI Taxonomy" id="1389223"/>
    <lineage>
        <taxon>Bacteria</taxon>
        <taxon>Pseudomonadati</taxon>
        <taxon>Pseudomonadota</taxon>
        <taxon>Gammaproteobacteria</taxon>
        <taxon>Pseudomonadales</taxon>
        <taxon>Marinobacteraceae</taxon>
        <taxon>Marinobacter</taxon>
    </lineage>
</organism>
<gene>
    <name evidence="1" type="ORF">ACE05E_20870</name>
</gene>
<protein>
    <recommendedName>
        <fullName evidence="3">RiboL-PSP-HEPN domain-containing protein</fullName>
    </recommendedName>
</protein>
<dbReference type="EMBL" id="JBHFLD010000068">
    <property type="protein sequence ID" value="MFB2717925.1"/>
    <property type="molecule type" value="Genomic_DNA"/>
</dbReference>
<comment type="caution">
    <text evidence="1">The sequence shown here is derived from an EMBL/GenBank/DDBJ whole genome shotgun (WGS) entry which is preliminary data.</text>
</comment>